<sequence>MARYKDIFNAVEYATSESCPNRLLAFAKVRSVAIGGAAAAQSAARQIVNRFCNVALENQRMGLWSLDLLQMCTLHGGDSFALALNNQDRLNDLLAFFLNPTKVKSVSVQIQLKLLSLIQFGNPTESATYNLQEIVSEMSTENRQLHSELQTIFKMASEQHATGVSEDPKFKKKLAEASKRTLEIKQAVYASQAFWNDIVEHLEIEQEDFKEITSNVQCIFESMEQSITYCITALKMDSSIRTEDDNSKNGGLDGDYKEGKPANTNRTGSEVSVIRLKSHANFYYSSVFPMAKSCLPITDQDKLLIHLNPAKATDCGKFGAYSNRPSSSLKSYSDPYVPLNLDKSPTTPPAPATGTNPEVRRLISKQTQTEVKESAGPPVTNVSRNAPIVSPNPSPEQTKKVSSLALAGVSYSNPRFLREDIVDVETIDAQLHGSAVHPTARAVEGAARHIPGHSIQSGIAAKPLEVCFTGRYYAEIHKTARG</sequence>
<evidence type="ECO:0000256" key="1">
    <source>
        <dbReference type="SAM" id="MobiDB-lite"/>
    </source>
</evidence>
<dbReference type="Gene3D" id="1.25.40.90">
    <property type="match status" value="1"/>
</dbReference>
<dbReference type="Proteomes" id="UP000282613">
    <property type="component" value="Unassembled WGS sequence"/>
</dbReference>
<organism evidence="5">
    <name type="scientific">Taenia asiatica</name>
    <name type="common">Asian tapeworm</name>
    <dbReference type="NCBI Taxonomy" id="60517"/>
    <lineage>
        <taxon>Eukaryota</taxon>
        <taxon>Metazoa</taxon>
        <taxon>Spiralia</taxon>
        <taxon>Lophotrochozoa</taxon>
        <taxon>Platyhelminthes</taxon>
        <taxon>Cestoda</taxon>
        <taxon>Eucestoda</taxon>
        <taxon>Cyclophyllidea</taxon>
        <taxon>Taeniidae</taxon>
        <taxon>Taenia</taxon>
    </lineage>
</organism>
<proteinExistence type="predicted"/>
<dbReference type="InterPro" id="IPR008942">
    <property type="entry name" value="ENTH_VHS"/>
</dbReference>
<accession>A0A0R3VW34</accession>
<gene>
    <name evidence="3" type="ORF">TASK_LOCUS1629</name>
</gene>
<evidence type="ECO:0000313" key="3">
    <source>
        <dbReference type="EMBL" id="VDK23375.1"/>
    </source>
</evidence>
<dbReference type="STRING" id="60517.A0A0R3VW34"/>
<dbReference type="PROSITE" id="PS50179">
    <property type="entry name" value="VHS"/>
    <property type="match status" value="1"/>
</dbReference>
<evidence type="ECO:0000259" key="2">
    <source>
        <dbReference type="PROSITE" id="PS50179"/>
    </source>
</evidence>
<protein>
    <submittedName>
        <fullName evidence="5">VHS domain-containing protein</fullName>
    </submittedName>
</protein>
<dbReference type="WBParaSite" id="TASK_0000162801-mRNA-1">
    <property type="protein sequence ID" value="TASK_0000162801-mRNA-1"/>
    <property type="gene ID" value="TASK_0000162801"/>
</dbReference>
<dbReference type="InterPro" id="IPR002014">
    <property type="entry name" value="VHS_dom"/>
</dbReference>
<dbReference type="EMBL" id="UYRS01000480">
    <property type="protein sequence ID" value="VDK23375.1"/>
    <property type="molecule type" value="Genomic_DNA"/>
</dbReference>
<dbReference type="SUPFAM" id="SSF48464">
    <property type="entry name" value="ENTH/VHS domain"/>
    <property type="match status" value="1"/>
</dbReference>
<evidence type="ECO:0000313" key="5">
    <source>
        <dbReference type="WBParaSite" id="TASK_0000162801-mRNA-1"/>
    </source>
</evidence>
<reference evidence="5" key="1">
    <citation type="submission" date="2017-02" db="UniProtKB">
        <authorList>
            <consortium name="WormBaseParasite"/>
        </authorList>
    </citation>
    <scope>IDENTIFICATION</scope>
</reference>
<feature type="domain" description="VHS" evidence="2">
    <location>
        <begin position="40"/>
        <end position="119"/>
    </location>
</feature>
<keyword evidence="4" id="KW-1185">Reference proteome</keyword>
<feature type="region of interest" description="Disordered" evidence="1">
    <location>
        <begin position="242"/>
        <end position="266"/>
    </location>
</feature>
<feature type="region of interest" description="Disordered" evidence="1">
    <location>
        <begin position="338"/>
        <end position="398"/>
    </location>
</feature>
<dbReference type="AlphaFoldDB" id="A0A0R3VW34"/>
<dbReference type="OrthoDB" id="6276757at2759"/>
<name>A0A0R3VW34_TAEAS</name>
<evidence type="ECO:0000313" key="4">
    <source>
        <dbReference type="Proteomes" id="UP000282613"/>
    </source>
</evidence>
<dbReference type="GO" id="GO:0035091">
    <property type="term" value="F:phosphatidylinositol binding"/>
    <property type="evidence" value="ECO:0007669"/>
    <property type="project" value="InterPro"/>
</dbReference>
<dbReference type="GO" id="GO:0043130">
    <property type="term" value="F:ubiquitin binding"/>
    <property type="evidence" value="ECO:0007669"/>
    <property type="project" value="InterPro"/>
</dbReference>
<reference evidence="3 4" key="2">
    <citation type="submission" date="2018-11" db="EMBL/GenBank/DDBJ databases">
        <authorList>
            <consortium name="Pathogen Informatics"/>
        </authorList>
    </citation>
    <scope>NUCLEOTIDE SEQUENCE [LARGE SCALE GENOMIC DNA]</scope>
</reference>